<dbReference type="PIRSF" id="PIRSF010372">
    <property type="entry name" value="PaiB"/>
    <property type="match status" value="1"/>
</dbReference>
<dbReference type="SUPFAM" id="SSF50475">
    <property type="entry name" value="FMN-binding split barrel"/>
    <property type="match status" value="1"/>
</dbReference>
<gene>
    <name evidence="2" type="ORF">FHS99_000384</name>
</gene>
<dbReference type="PANTHER" id="PTHR35802">
    <property type="entry name" value="PROTEASE SYNTHASE AND SPORULATION PROTEIN PAI 2"/>
    <property type="match status" value="1"/>
</dbReference>
<proteinExistence type="predicted"/>
<evidence type="ECO:0000256" key="1">
    <source>
        <dbReference type="SAM" id="MobiDB-lite"/>
    </source>
</evidence>
<comment type="caution">
    <text evidence="2">The sequence shown here is derived from an EMBL/GenBank/DDBJ whole genome shotgun (WGS) entry which is preliminary data.</text>
</comment>
<reference evidence="2 3" key="1">
    <citation type="submission" date="2020-08" db="EMBL/GenBank/DDBJ databases">
        <title>Genomic Encyclopedia of Type Strains, Phase IV (KMG-IV): sequencing the most valuable type-strain genomes for metagenomic binning, comparative biology and taxonomic classification.</title>
        <authorList>
            <person name="Goeker M."/>
        </authorList>
    </citation>
    <scope>NUCLEOTIDE SEQUENCE [LARGE SCALE GENOMIC DNA]</scope>
    <source>
        <strain evidence="2 3">DSM 103336</strain>
    </source>
</reference>
<dbReference type="Pfam" id="PF04299">
    <property type="entry name" value="FMN_bind_2"/>
    <property type="match status" value="1"/>
</dbReference>
<name>A0A7W9BQU0_9SPHN</name>
<sequence length="207" mass="22950">MYRPPAFREDRRDILHDAIRAHPLGTLVTCGSPGLVANVVPFTLDSVGDVLRAHLARANEQVAQLRDGSPTLVIFQGPQAYISPSWYATKREHGKVVPTWNYVIVQVRGTPMVIEDRDWLRNQIDELTSIHECGRAEPWSPDDAPADFIAGQMKGIVGLEIPIERIEGKWKASQNQPEPNRIGVERGLRADGRVDMADEVAARGKGS</sequence>
<feature type="region of interest" description="Disordered" evidence="1">
    <location>
        <begin position="170"/>
        <end position="189"/>
    </location>
</feature>
<dbReference type="Proteomes" id="UP000546701">
    <property type="component" value="Unassembled WGS sequence"/>
</dbReference>
<accession>A0A7W9BQU0</accession>
<dbReference type="OrthoDB" id="9794948at2"/>
<evidence type="ECO:0000313" key="3">
    <source>
        <dbReference type="Proteomes" id="UP000546701"/>
    </source>
</evidence>
<dbReference type="Gene3D" id="2.30.110.10">
    <property type="entry name" value="Electron Transport, Fmn-binding Protein, Chain A"/>
    <property type="match status" value="1"/>
</dbReference>
<dbReference type="InterPro" id="IPR007396">
    <property type="entry name" value="TR_PAI2-type"/>
</dbReference>
<dbReference type="InterPro" id="IPR012349">
    <property type="entry name" value="Split_barrel_FMN-bd"/>
</dbReference>
<dbReference type="EMBL" id="JACIJR010000001">
    <property type="protein sequence ID" value="MBB5727928.1"/>
    <property type="molecule type" value="Genomic_DNA"/>
</dbReference>
<protein>
    <submittedName>
        <fullName evidence="2">Transcriptional regulator</fullName>
    </submittedName>
</protein>
<keyword evidence="3" id="KW-1185">Reference proteome</keyword>
<dbReference type="AlphaFoldDB" id="A0A7W9BQU0"/>
<organism evidence="2 3">
    <name type="scientific">Sphingomonas prati</name>
    <dbReference type="NCBI Taxonomy" id="1843237"/>
    <lineage>
        <taxon>Bacteria</taxon>
        <taxon>Pseudomonadati</taxon>
        <taxon>Pseudomonadota</taxon>
        <taxon>Alphaproteobacteria</taxon>
        <taxon>Sphingomonadales</taxon>
        <taxon>Sphingomonadaceae</taxon>
        <taxon>Sphingomonas</taxon>
    </lineage>
</organism>
<dbReference type="PANTHER" id="PTHR35802:SF1">
    <property type="entry name" value="PROTEASE SYNTHASE AND SPORULATION PROTEIN PAI 2"/>
    <property type="match status" value="1"/>
</dbReference>
<dbReference type="RefSeq" id="WP_157175084.1">
    <property type="nucleotide sequence ID" value="NZ_BMJP01000001.1"/>
</dbReference>
<evidence type="ECO:0000313" key="2">
    <source>
        <dbReference type="EMBL" id="MBB5727928.1"/>
    </source>
</evidence>